<comment type="caution">
    <text evidence="2">The sequence shown here is derived from an EMBL/GenBank/DDBJ whole genome shotgun (WGS) entry which is preliminary data.</text>
</comment>
<accession>A0ABP6T904</accession>
<evidence type="ECO:0000313" key="3">
    <source>
        <dbReference type="Proteomes" id="UP001501676"/>
    </source>
</evidence>
<feature type="compositionally biased region" description="Basic and acidic residues" evidence="1">
    <location>
        <begin position="1"/>
        <end position="17"/>
    </location>
</feature>
<dbReference type="EMBL" id="BAAAYN010000048">
    <property type="protein sequence ID" value="GAA3395329.1"/>
    <property type="molecule type" value="Genomic_DNA"/>
</dbReference>
<proteinExistence type="predicted"/>
<dbReference type="Proteomes" id="UP001501676">
    <property type="component" value="Unassembled WGS sequence"/>
</dbReference>
<gene>
    <name evidence="2" type="ORF">GCM10020369_68040</name>
</gene>
<keyword evidence="3" id="KW-1185">Reference proteome</keyword>
<organism evidence="2 3">
    <name type="scientific">Cryptosporangium minutisporangium</name>
    <dbReference type="NCBI Taxonomy" id="113569"/>
    <lineage>
        <taxon>Bacteria</taxon>
        <taxon>Bacillati</taxon>
        <taxon>Actinomycetota</taxon>
        <taxon>Actinomycetes</taxon>
        <taxon>Cryptosporangiales</taxon>
        <taxon>Cryptosporangiaceae</taxon>
        <taxon>Cryptosporangium</taxon>
    </lineage>
</organism>
<feature type="region of interest" description="Disordered" evidence="1">
    <location>
        <begin position="1"/>
        <end position="126"/>
    </location>
</feature>
<dbReference type="RefSeq" id="WP_345732371.1">
    <property type="nucleotide sequence ID" value="NZ_BAAAYN010000048.1"/>
</dbReference>
<evidence type="ECO:0000256" key="1">
    <source>
        <dbReference type="SAM" id="MobiDB-lite"/>
    </source>
</evidence>
<name>A0ABP6T904_9ACTN</name>
<feature type="compositionally biased region" description="Basic and acidic residues" evidence="1">
    <location>
        <begin position="25"/>
        <end position="36"/>
    </location>
</feature>
<feature type="compositionally biased region" description="Pro residues" evidence="1">
    <location>
        <begin position="97"/>
        <end position="111"/>
    </location>
</feature>
<sequence>MPRRPGDAPRDGAHPDDFAPVAPTDRSDETARDSSRHHSRAPAYWDDLDDSGATPVPGPDVLSAGGWDASAAPRWSAQEQLISAPRRPGAEELPGLDPEPPPDPMPEPEPLSEPTESSPHPDAPTSEALVTDALAEEAPARRRPVVVERVERWARPHRARLLWIAAFVAGTVLGGVAVHEWDTQQAEARRRDTVQLSARVAEDAASSANWTGDRQPWTLRVVLTNSGPTDVRIGAARLDDKYLRSKLRTVSRDVRVRAGQETWISVDVTNSCSVSRPMTAPYAIMLTITPDGRPERDVRVRLADDTMLLVDTARQKCQNSANDMWITAELEGEPADLDTELATPIRIRQLDERALAVREIRTPTPGLSVVAAPLPIGFEQEVTPATTLRWSIADCAKARVIVYAEVGISATIQLVERGESVRVPIVLDANAVLAIVRFITRTCG</sequence>
<evidence type="ECO:0000313" key="2">
    <source>
        <dbReference type="EMBL" id="GAA3395329.1"/>
    </source>
</evidence>
<protein>
    <submittedName>
        <fullName evidence="2">Uncharacterized protein</fullName>
    </submittedName>
</protein>
<reference evidence="3" key="1">
    <citation type="journal article" date="2019" name="Int. J. Syst. Evol. Microbiol.">
        <title>The Global Catalogue of Microorganisms (GCM) 10K type strain sequencing project: providing services to taxonomists for standard genome sequencing and annotation.</title>
        <authorList>
            <consortium name="The Broad Institute Genomics Platform"/>
            <consortium name="The Broad Institute Genome Sequencing Center for Infectious Disease"/>
            <person name="Wu L."/>
            <person name="Ma J."/>
        </authorList>
    </citation>
    <scope>NUCLEOTIDE SEQUENCE [LARGE SCALE GENOMIC DNA]</scope>
    <source>
        <strain evidence="3">JCM 9458</strain>
    </source>
</reference>